<evidence type="ECO:0000313" key="4">
    <source>
        <dbReference type="EMBL" id="MFC3626896.1"/>
    </source>
</evidence>
<dbReference type="EMBL" id="JBHRYH010000025">
    <property type="protein sequence ID" value="MFC3626896.1"/>
    <property type="molecule type" value="Genomic_DNA"/>
</dbReference>
<evidence type="ECO:0000313" key="5">
    <source>
        <dbReference type="Proteomes" id="UP001595636"/>
    </source>
</evidence>
<dbReference type="EC" id="2.7.7.65" evidence="1"/>
<dbReference type="Proteomes" id="UP001595636">
    <property type="component" value="Unassembled WGS sequence"/>
</dbReference>
<comment type="catalytic activity">
    <reaction evidence="2">
        <text>2 GTP = 3',3'-c-di-GMP + 2 diphosphate</text>
        <dbReference type="Rhea" id="RHEA:24898"/>
        <dbReference type="ChEBI" id="CHEBI:33019"/>
        <dbReference type="ChEBI" id="CHEBI:37565"/>
        <dbReference type="ChEBI" id="CHEBI:58805"/>
        <dbReference type="EC" id="2.7.7.65"/>
    </reaction>
</comment>
<dbReference type="SUPFAM" id="SSF55073">
    <property type="entry name" value="Nucleotide cyclase"/>
    <property type="match status" value="1"/>
</dbReference>
<dbReference type="CDD" id="cd01949">
    <property type="entry name" value="GGDEF"/>
    <property type="match status" value="1"/>
</dbReference>
<dbReference type="Gene3D" id="3.30.70.270">
    <property type="match status" value="1"/>
</dbReference>
<accession>A0ABV7TVV0</accession>
<dbReference type="InterPro" id="IPR000160">
    <property type="entry name" value="GGDEF_dom"/>
</dbReference>
<gene>
    <name evidence="4" type="ORF">ACFOKJ_12270</name>
</gene>
<dbReference type="SUPFAM" id="SSF55781">
    <property type="entry name" value="GAF domain-like"/>
    <property type="match status" value="1"/>
</dbReference>
<dbReference type="InterPro" id="IPR029787">
    <property type="entry name" value="Nucleotide_cyclase"/>
</dbReference>
<proteinExistence type="predicted"/>
<sequence>MDTVLSQLSFSLNTAKTVDQLIRPLLEMLGQITGMESTYLTSIELGNGVQHVRYARNTGTMKIGEGLSVPWEDTLCKRSLDMGLMATNQVSTLWGESTAARELGIRSYLSAPVRNAEGGLMGTLCAASANQISVPPETETLLQLFANIVANFIERETLVQSLQAANSQLASFALTDTLTGLPNRRALFDELERLLAQAVRTSCSILVGVIDLDGFKQINDQHGHQAGDEFLQAVSTRLQTVLRASDMLGRMGGDEFVVIGPGPDWINTGLPGTLITDGEPAAAARVLQQRLSDATIGNYLLGNQTLPYYGASVGVVALAPFGLHSAAAIKLADSEMYVVKQARKQHS</sequence>
<dbReference type="PROSITE" id="PS50887">
    <property type="entry name" value="GGDEF"/>
    <property type="match status" value="1"/>
</dbReference>
<dbReference type="PANTHER" id="PTHR45138:SF9">
    <property type="entry name" value="DIGUANYLATE CYCLASE DGCM-RELATED"/>
    <property type="match status" value="1"/>
</dbReference>
<comment type="caution">
    <text evidence="4">The sequence shown here is derived from an EMBL/GenBank/DDBJ whole genome shotgun (WGS) entry which is preliminary data.</text>
</comment>
<dbReference type="Gene3D" id="3.30.450.40">
    <property type="match status" value="1"/>
</dbReference>
<evidence type="ECO:0000256" key="2">
    <source>
        <dbReference type="ARBA" id="ARBA00034247"/>
    </source>
</evidence>
<evidence type="ECO:0000259" key="3">
    <source>
        <dbReference type="PROSITE" id="PS50887"/>
    </source>
</evidence>
<evidence type="ECO:0000256" key="1">
    <source>
        <dbReference type="ARBA" id="ARBA00012528"/>
    </source>
</evidence>
<feature type="domain" description="GGDEF" evidence="3">
    <location>
        <begin position="203"/>
        <end position="347"/>
    </location>
</feature>
<organism evidence="4 5">
    <name type="scientific">Vogesella amnigena</name>
    <dbReference type="NCBI Taxonomy" id="1507449"/>
    <lineage>
        <taxon>Bacteria</taxon>
        <taxon>Pseudomonadati</taxon>
        <taxon>Pseudomonadota</taxon>
        <taxon>Betaproteobacteria</taxon>
        <taxon>Neisseriales</taxon>
        <taxon>Chromobacteriaceae</taxon>
        <taxon>Vogesella</taxon>
    </lineage>
</organism>
<keyword evidence="5" id="KW-1185">Reference proteome</keyword>
<dbReference type="InterPro" id="IPR029016">
    <property type="entry name" value="GAF-like_dom_sf"/>
</dbReference>
<dbReference type="SMART" id="SM00065">
    <property type="entry name" value="GAF"/>
    <property type="match status" value="1"/>
</dbReference>
<dbReference type="InterPro" id="IPR050469">
    <property type="entry name" value="Diguanylate_Cyclase"/>
</dbReference>
<name>A0ABV7TVV0_9NEIS</name>
<protein>
    <recommendedName>
        <fullName evidence="1">diguanylate cyclase</fullName>
        <ecNumber evidence="1">2.7.7.65</ecNumber>
    </recommendedName>
</protein>
<dbReference type="SMART" id="SM00267">
    <property type="entry name" value="GGDEF"/>
    <property type="match status" value="1"/>
</dbReference>
<dbReference type="PANTHER" id="PTHR45138">
    <property type="entry name" value="REGULATORY COMPONENTS OF SENSORY TRANSDUCTION SYSTEM"/>
    <property type="match status" value="1"/>
</dbReference>
<dbReference type="Pfam" id="PF00990">
    <property type="entry name" value="GGDEF"/>
    <property type="match status" value="1"/>
</dbReference>
<dbReference type="InterPro" id="IPR003018">
    <property type="entry name" value="GAF"/>
</dbReference>
<dbReference type="NCBIfam" id="TIGR00254">
    <property type="entry name" value="GGDEF"/>
    <property type="match status" value="1"/>
</dbReference>
<dbReference type="Pfam" id="PF01590">
    <property type="entry name" value="GAF"/>
    <property type="match status" value="1"/>
</dbReference>
<dbReference type="InterPro" id="IPR043128">
    <property type="entry name" value="Rev_trsase/Diguanyl_cyclase"/>
</dbReference>
<dbReference type="RefSeq" id="WP_390279996.1">
    <property type="nucleotide sequence ID" value="NZ_JBHRYH010000025.1"/>
</dbReference>
<reference evidence="5" key="1">
    <citation type="journal article" date="2019" name="Int. J. Syst. Evol. Microbiol.">
        <title>The Global Catalogue of Microorganisms (GCM) 10K type strain sequencing project: providing services to taxonomists for standard genome sequencing and annotation.</title>
        <authorList>
            <consortium name="The Broad Institute Genomics Platform"/>
            <consortium name="The Broad Institute Genome Sequencing Center for Infectious Disease"/>
            <person name="Wu L."/>
            <person name="Ma J."/>
        </authorList>
    </citation>
    <scope>NUCLEOTIDE SEQUENCE [LARGE SCALE GENOMIC DNA]</scope>
    <source>
        <strain evidence="5">KCTC 42195</strain>
    </source>
</reference>